<keyword evidence="3" id="KW-0998">Cell outer membrane</keyword>
<feature type="domain" description="Solute-binding protein family 3/N-terminal" evidence="5">
    <location>
        <begin position="74"/>
        <end position="318"/>
    </location>
</feature>
<proteinExistence type="inferred from homology"/>
<protein>
    <submittedName>
        <fullName evidence="6">Lytic transglycosylase F</fullName>
    </submittedName>
</protein>
<comment type="subcellular location">
    <subcellularLocation>
        <location evidence="1">Cell outer membrane</location>
        <topology evidence="1">Peripheral membrane protein</topology>
    </subcellularLocation>
</comment>
<feature type="signal peptide" evidence="4">
    <location>
        <begin position="1"/>
        <end position="33"/>
    </location>
</feature>
<dbReference type="CDD" id="cd01009">
    <property type="entry name" value="PBP2_YfhD_N"/>
    <property type="match status" value="1"/>
</dbReference>
<dbReference type="PANTHER" id="PTHR37423:SF2">
    <property type="entry name" value="MEMBRANE-BOUND LYTIC MUREIN TRANSGLYCOSYLASE C"/>
    <property type="match status" value="1"/>
</dbReference>
<dbReference type="KEGG" id="phs:C2L64_12730"/>
<dbReference type="Pfam" id="PF01464">
    <property type="entry name" value="SLT"/>
    <property type="match status" value="1"/>
</dbReference>
<evidence type="ECO:0000313" key="6">
    <source>
        <dbReference type="EMBL" id="AUT69089.1"/>
    </source>
</evidence>
<dbReference type="Gene3D" id="1.10.530.10">
    <property type="match status" value="1"/>
</dbReference>
<dbReference type="Proteomes" id="UP000236649">
    <property type="component" value="Chromosome 1"/>
</dbReference>
<dbReference type="InterPro" id="IPR008258">
    <property type="entry name" value="Transglycosylase_SLT_dom_1"/>
</dbReference>
<dbReference type="SUPFAM" id="SSF53955">
    <property type="entry name" value="Lysozyme-like"/>
    <property type="match status" value="1"/>
</dbReference>
<organism evidence="6 7">
    <name type="scientific">Paraburkholderia hospita</name>
    <dbReference type="NCBI Taxonomy" id="169430"/>
    <lineage>
        <taxon>Bacteria</taxon>
        <taxon>Pseudomonadati</taxon>
        <taxon>Pseudomonadota</taxon>
        <taxon>Betaproteobacteria</taxon>
        <taxon>Burkholderiales</taxon>
        <taxon>Burkholderiaceae</taxon>
        <taxon>Paraburkholderia</taxon>
    </lineage>
</organism>
<evidence type="ECO:0000256" key="1">
    <source>
        <dbReference type="ARBA" id="ARBA00004339"/>
    </source>
</evidence>
<dbReference type="PANTHER" id="PTHR37423">
    <property type="entry name" value="SOLUBLE LYTIC MUREIN TRANSGLYCOSYLASE-RELATED"/>
    <property type="match status" value="1"/>
</dbReference>
<evidence type="ECO:0000259" key="5">
    <source>
        <dbReference type="SMART" id="SM00062"/>
    </source>
</evidence>
<keyword evidence="3" id="KW-0472">Membrane</keyword>
<evidence type="ECO:0000256" key="4">
    <source>
        <dbReference type="SAM" id="SignalP"/>
    </source>
</evidence>
<evidence type="ECO:0000256" key="2">
    <source>
        <dbReference type="ARBA" id="ARBA00007734"/>
    </source>
</evidence>
<dbReference type="Gene3D" id="3.40.190.10">
    <property type="entry name" value="Periplasmic binding protein-like II"/>
    <property type="match status" value="2"/>
</dbReference>
<dbReference type="SUPFAM" id="SSF53850">
    <property type="entry name" value="Periplasmic binding protein-like II"/>
    <property type="match status" value="1"/>
</dbReference>
<reference evidence="6 7" key="1">
    <citation type="submission" date="2018-01" db="EMBL/GenBank/DDBJ databases">
        <title>Species boundaries and ecological features among Paraburkholderia terrae DSMZ17804T, P. hospita DSMZ17164T and P. caribensis DSMZ13236T.</title>
        <authorList>
            <person name="Pratama A.A."/>
        </authorList>
    </citation>
    <scope>NUCLEOTIDE SEQUENCE [LARGE SCALE GENOMIC DNA]</scope>
    <source>
        <strain evidence="6 7">DSM 17164</strain>
    </source>
</reference>
<dbReference type="Pfam" id="PF00497">
    <property type="entry name" value="SBP_bac_3"/>
    <property type="match status" value="1"/>
</dbReference>
<sequence>MMRFARAWLLSGLFGASLCLWSALSAAVQPASATSSASASPTASAPIPASETRRIDLTNKPWRGDFDAMLERRMIRVLAPFSRTLYFNDRGHERGVTADTVRDFERFVNKTYADRLGKRPITVIMIPTTRDRLLPGLAEGIGDIAAGNLTATEDRMKQADFVTAHALKPTRELVLTGPKSPALSTLSDLKGKTVDVRRHSSYYESLIALNNRFRQAGKPPMRIVLLPDALEDEDAMEMLNVGLLQILVVDDWKARMWAQMLPNVKVHENMAVREGGVIGWAIRKNSPQLKAVIGDFYEKFIRKQSVAEIRLKQYVQGAKQIHNNAESAELKRFRQTVAYFEKYGQQYDFDPLMLAAQGFQESQLNQDAKSRVGAVGIMQLMPATGKELNVGDIKVTQSNIHAGAKYLDQLMTRYFQDAHFSEVDRPLFAFASYNAGPGNIAKMRKEAAARGLNSDVWFNNVEIVVAEKIGIETTTYVRNIYKYYASYHLLKEAQAQRSRVVRQRSG</sequence>
<dbReference type="EMBL" id="CP026105">
    <property type="protein sequence ID" value="AUT69089.1"/>
    <property type="molecule type" value="Genomic_DNA"/>
</dbReference>
<evidence type="ECO:0000256" key="3">
    <source>
        <dbReference type="ARBA" id="ARBA00023237"/>
    </source>
</evidence>
<gene>
    <name evidence="6" type="ORF">C2L64_12730</name>
</gene>
<keyword evidence="4" id="KW-0732">Signal</keyword>
<comment type="similarity">
    <text evidence="2">Belongs to the transglycosylase Slt family.</text>
</comment>
<dbReference type="GeneID" id="55529201"/>
<dbReference type="SMART" id="SM00062">
    <property type="entry name" value="PBPb"/>
    <property type="match status" value="1"/>
</dbReference>
<dbReference type="RefSeq" id="WP_090838601.1">
    <property type="nucleotide sequence ID" value="NZ_CADFGJ010000043.1"/>
</dbReference>
<dbReference type="InterPro" id="IPR001638">
    <property type="entry name" value="Solute-binding_3/MltF_N"/>
</dbReference>
<name>A0AAN1J7S8_9BURK</name>
<dbReference type="CDD" id="cd13403">
    <property type="entry name" value="MLTF-like"/>
    <property type="match status" value="1"/>
</dbReference>
<dbReference type="AlphaFoldDB" id="A0AAN1J7S8"/>
<dbReference type="GO" id="GO:0009279">
    <property type="term" value="C:cell outer membrane"/>
    <property type="evidence" value="ECO:0007669"/>
    <property type="project" value="UniProtKB-SubCell"/>
</dbReference>
<accession>A0AAN1J7S8</accession>
<feature type="chain" id="PRO_5042813898" evidence="4">
    <location>
        <begin position="34"/>
        <end position="506"/>
    </location>
</feature>
<dbReference type="InterPro" id="IPR023346">
    <property type="entry name" value="Lysozyme-like_dom_sf"/>
</dbReference>
<evidence type="ECO:0000313" key="7">
    <source>
        <dbReference type="Proteomes" id="UP000236649"/>
    </source>
</evidence>